<feature type="signal peptide" evidence="2">
    <location>
        <begin position="1"/>
        <end position="21"/>
    </location>
</feature>
<feature type="compositionally biased region" description="Basic residues" evidence="1">
    <location>
        <begin position="46"/>
        <end position="58"/>
    </location>
</feature>
<evidence type="ECO:0000313" key="3">
    <source>
        <dbReference type="EMBL" id="EEA18588.1"/>
    </source>
</evidence>
<evidence type="ECO:0000256" key="2">
    <source>
        <dbReference type="SAM" id="SignalP"/>
    </source>
</evidence>
<name>B6QUD3_TALMQ</name>
<dbReference type="HOGENOM" id="CLU_2171900_0_0_1"/>
<dbReference type="EMBL" id="DS995906">
    <property type="protein sequence ID" value="EEA18588.1"/>
    <property type="molecule type" value="Genomic_DNA"/>
</dbReference>
<evidence type="ECO:0000313" key="4">
    <source>
        <dbReference type="Proteomes" id="UP000001294"/>
    </source>
</evidence>
<dbReference type="AlphaFoldDB" id="B6QUD3"/>
<reference evidence="4" key="1">
    <citation type="journal article" date="2015" name="Genome Announc.">
        <title>Genome sequence of the AIDS-associated pathogen Penicillium marneffei (ATCC18224) and its near taxonomic relative Talaromyces stipitatus (ATCC10500).</title>
        <authorList>
            <person name="Nierman W.C."/>
            <person name="Fedorova-Abrams N.D."/>
            <person name="Andrianopoulos A."/>
        </authorList>
    </citation>
    <scope>NUCLEOTIDE SEQUENCE [LARGE SCALE GENOMIC DNA]</scope>
    <source>
        <strain evidence="4">ATCC 18224 / CBS 334.59 / QM 7333</strain>
    </source>
</reference>
<dbReference type="VEuPathDB" id="FungiDB:PMAA_008760"/>
<proteinExistence type="predicted"/>
<feature type="chain" id="PRO_5002846021" evidence="2">
    <location>
        <begin position="22"/>
        <end position="110"/>
    </location>
</feature>
<organism evidence="3 4">
    <name type="scientific">Talaromyces marneffei (strain ATCC 18224 / CBS 334.59 / QM 7333)</name>
    <name type="common">Penicillium marneffei</name>
    <dbReference type="NCBI Taxonomy" id="441960"/>
    <lineage>
        <taxon>Eukaryota</taxon>
        <taxon>Fungi</taxon>
        <taxon>Dikarya</taxon>
        <taxon>Ascomycota</taxon>
        <taxon>Pezizomycotina</taxon>
        <taxon>Eurotiomycetes</taxon>
        <taxon>Eurotiomycetidae</taxon>
        <taxon>Eurotiales</taxon>
        <taxon>Trichocomaceae</taxon>
        <taxon>Talaromyces</taxon>
        <taxon>Talaromyces sect. Talaromyces</taxon>
    </lineage>
</organism>
<keyword evidence="4" id="KW-1185">Reference proteome</keyword>
<dbReference type="Proteomes" id="UP000001294">
    <property type="component" value="Unassembled WGS sequence"/>
</dbReference>
<keyword evidence="2" id="KW-0732">Signal</keyword>
<evidence type="ECO:0000256" key="1">
    <source>
        <dbReference type="SAM" id="MobiDB-lite"/>
    </source>
</evidence>
<feature type="region of interest" description="Disordered" evidence="1">
    <location>
        <begin position="46"/>
        <end position="67"/>
    </location>
</feature>
<sequence length="110" mass="12481">MPAMLAIVKSVAAAMPGFVAGAVPVLKNVLEFLTLVKDILDVVKGHSRRRQRHHRHRQDHQGPTTPMGLSNFSKLQSLPRALLSQWSFLLVSSQFSFWFILGEMRDERED</sequence>
<accession>B6QUD3</accession>
<protein>
    <submittedName>
        <fullName evidence="3">Uncharacterized protein</fullName>
    </submittedName>
</protein>
<gene>
    <name evidence="3" type="ORF">PMAA_008760</name>
</gene>